<organism evidence="1">
    <name type="scientific">Sesamum latifolium</name>
    <dbReference type="NCBI Taxonomy" id="2727402"/>
    <lineage>
        <taxon>Eukaryota</taxon>
        <taxon>Viridiplantae</taxon>
        <taxon>Streptophyta</taxon>
        <taxon>Embryophyta</taxon>
        <taxon>Tracheophyta</taxon>
        <taxon>Spermatophyta</taxon>
        <taxon>Magnoliopsida</taxon>
        <taxon>eudicotyledons</taxon>
        <taxon>Gunneridae</taxon>
        <taxon>Pentapetalae</taxon>
        <taxon>asterids</taxon>
        <taxon>lamiids</taxon>
        <taxon>Lamiales</taxon>
        <taxon>Pedaliaceae</taxon>
        <taxon>Sesamum</taxon>
    </lineage>
</organism>
<gene>
    <name evidence="1" type="ORF">Slati_4275500</name>
</gene>
<dbReference type="AlphaFoldDB" id="A0AAW2TCJ3"/>
<reference evidence="1" key="2">
    <citation type="journal article" date="2024" name="Plant">
        <title>Genomic evolution and insights into agronomic trait innovations of Sesamum species.</title>
        <authorList>
            <person name="Miao H."/>
            <person name="Wang L."/>
            <person name="Qu L."/>
            <person name="Liu H."/>
            <person name="Sun Y."/>
            <person name="Le M."/>
            <person name="Wang Q."/>
            <person name="Wei S."/>
            <person name="Zheng Y."/>
            <person name="Lin W."/>
            <person name="Duan Y."/>
            <person name="Cao H."/>
            <person name="Xiong S."/>
            <person name="Wang X."/>
            <person name="Wei L."/>
            <person name="Li C."/>
            <person name="Ma Q."/>
            <person name="Ju M."/>
            <person name="Zhao R."/>
            <person name="Li G."/>
            <person name="Mu C."/>
            <person name="Tian Q."/>
            <person name="Mei H."/>
            <person name="Zhang T."/>
            <person name="Gao T."/>
            <person name="Zhang H."/>
        </authorList>
    </citation>
    <scope>NUCLEOTIDE SEQUENCE</scope>
    <source>
        <strain evidence="1">KEN1</strain>
    </source>
</reference>
<dbReference type="EMBL" id="JACGWN010000015">
    <property type="protein sequence ID" value="KAL0402456.1"/>
    <property type="molecule type" value="Genomic_DNA"/>
</dbReference>
<comment type="caution">
    <text evidence="1">The sequence shown here is derived from an EMBL/GenBank/DDBJ whole genome shotgun (WGS) entry which is preliminary data.</text>
</comment>
<protein>
    <submittedName>
        <fullName evidence="1">Uncharacterized protein</fullName>
    </submittedName>
</protein>
<reference evidence="1" key="1">
    <citation type="submission" date="2020-06" db="EMBL/GenBank/DDBJ databases">
        <authorList>
            <person name="Li T."/>
            <person name="Hu X."/>
            <person name="Zhang T."/>
            <person name="Song X."/>
            <person name="Zhang H."/>
            <person name="Dai N."/>
            <person name="Sheng W."/>
            <person name="Hou X."/>
            <person name="Wei L."/>
        </authorList>
    </citation>
    <scope>NUCLEOTIDE SEQUENCE</scope>
    <source>
        <strain evidence="1">KEN1</strain>
        <tissue evidence="1">Leaf</tissue>
    </source>
</reference>
<sequence>MPAGSALARIPREKGLFLGGATTRVDKDPQLPLRVEVLRVVAIGRGSIVGSEQLSVRRFCYSPFPAFAHPPRKPRMILNFADEK</sequence>
<name>A0AAW2TCJ3_9LAMI</name>
<proteinExistence type="predicted"/>
<evidence type="ECO:0000313" key="1">
    <source>
        <dbReference type="EMBL" id="KAL0402456.1"/>
    </source>
</evidence>
<accession>A0AAW2TCJ3</accession>